<dbReference type="AlphaFoldDB" id="A0A1D8IK02"/>
<keyword evidence="4" id="KW-1185">Reference proteome</keyword>
<evidence type="ECO:0000313" key="4">
    <source>
        <dbReference type="Proteomes" id="UP000095401"/>
    </source>
</evidence>
<dbReference type="Gene3D" id="3.40.1440.10">
    <property type="entry name" value="GIY-YIG endonuclease"/>
    <property type="match status" value="1"/>
</dbReference>
<evidence type="ECO:0000313" key="3">
    <source>
        <dbReference type="EMBL" id="AOU96798.1"/>
    </source>
</evidence>
<accession>A0A1D8IK02</accession>
<dbReference type="EMBL" id="CP017415">
    <property type="protein sequence ID" value="AOU96798.1"/>
    <property type="molecule type" value="Genomic_DNA"/>
</dbReference>
<dbReference type="InterPro" id="IPR035901">
    <property type="entry name" value="GIY-YIG_endonuc_sf"/>
</dbReference>
<reference evidence="4" key="1">
    <citation type="submission" date="2016-09" db="EMBL/GenBank/DDBJ databases">
        <title>Acidihalobacter prosperus F5.</title>
        <authorList>
            <person name="Khaleque H.N."/>
            <person name="Ramsay J.P."/>
            <person name="Kaksonen A.H."/>
            <person name="Boxall N.J."/>
            <person name="Watkin E.L.J."/>
        </authorList>
    </citation>
    <scope>NUCLEOTIDE SEQUENCE [LARGE SCALE GENOMIC DNA]</scope>
    <source>
        <strain evidence="4">F5</strain>
    </source>
</reference>
<evidence type="ECO:0000259" key="2">
    <source>
        <dbReference type="PROSITE" id="PS50164"/>
    </source>
</evidence>
<dbReference type="KEGG" id="aprs:BI364_01155"/>
<feature type="domain" description="GIY-YIG" evidence="2">
    <location>
        <begin position="1"/>
        <end position="74"/>
    </location>
</feature>
<dbReference type="Proteomes" id="UP000095401">
    <property type="component" value="Chromosome"/>
</dbReference>
<organism evidence="3 4">
    <name type="scientific">Acidihalobacter yilgarnensis</name>
    <dbReference type="NCBI Taxonomy" id="2819280"/>
    <lineage>
        <taxon>Bacteria</taxon>
        <taxon>Pseudomonadati</taxon>
        <taxon>Pseudomonadota</taxon>
        <taxon>Gammaproteobacteria</taxon>
        <taxon>Chromatiales</taxon>
        <taxon>Ectothiorhodospiraceae</taxon>
        <taxon>Acidihalobacter</taxon>
    </lineage>
</organism>
<protein>
    <submittedName>
        <fullName evidence="3">GIY-YIG nuclease</fullName>
    </submittedName>
</protein>
<dbReference type="PROSITE" id="PS50164">
    <property type="entry name" value="GIY_YIG"/>
    <property type="match status" value="1"/>
</dbReference>
<proteinExistence type="inferred from homology"/>
<dbReference type="PANTHER" id="PTHR34477">
    <property type="entry name" value="UPF0213 PROTEIN YHBQ"/>
    <property type="match status" value="1"/>
</dbReference>
<dbReference type="InterPro" id="IPR050190">
    <property type="entry name" value="UPF0213_domain"/>
</dbReference>
<dbReference type="InterPro" id="IPR000305">
    <property type="entry name" value="GIY-YIG_endonuc"/>
</dbReference>
<dbReference type="SUPFAM" id="SSF82771">
    <property type="entry name" value="GIY-YIG endonuclease"/>
    <property type="match status" value="1"/>
</dbReference>
<gene>
    <name evidence="3" type="ORF">BI364_01155</name>
</gene>
<evidence type="ECO:0000256" key="1">
    <source>
        <dbReference type="ARBA" id="ARBA00007435"/>
    </source>
</evidence>
<dbReference type="CDD" id="cd10448">
    <property type="entry name" value="GIY-YIG_unchar_3"/>
    <property type="match status" value="1"/>
</dbReference>
<sequence>MCTSLRAKKKGTLYTGVTSNLPGRVWQHKEKVVAGFTKKYDVSLLVYFEMHPVAESAILREKQIKKWNRAWKISLIEENNPAWRDLYDEIV</sequence>
<dbReference type="PANTHER" id="PTHR34477:SF5">
    <property type="entry name" value="BSL5627 PROTEIN"/>
    <property type="match status" value="1"/>
</dbReference>
<name>A0A1D8IK02_9GAMM</name>
<dbReference type="RefSeq" id="WP_070077191.1">
    <property type="nucleotide sequence ID" value="NZ_CP017415.1"/>
</dbReference>
<dbReference type="Pfam" id="PF01541">
    <property type="entry name" value="GIY-YIG"/>
    <property type="match status" value="1"/>
</dbReference>
<comment type="similarity">
    <text evidence="1">Belongs to the UPF0213 family.</text>
</comment>